<dbReference type="InterPro" id="IPR006553">
    <property type="entry name" value="Leu-rich_rpt_Cys-con_subtyp"/>
</dbReference>
<feature type="domain" description="F-box/LRR-repeat protein 15-like leucin rich repeat" evidence="1">
    <location>
        <begin position="74"/>
        <end position="244"/>
    </location>
</feature>
<evidence type="ECO:0000259" key="1">
    <source>
        <dbReference type="Pfam" id="PF25372"/>
    </source>
</evidence>
<accession>A0ABC8T7K1</accession>
<dbReference type="InterPro" id="IPR051341">
    <property type="entry name" value="Zyg-11_UBL_adapter"/>
</dbReference>
<dbReference type="EMBL" id="CAUOFW020003948">
    <property type="protein sequence ID" value="CAK9163062.1"/>
    <property type="molecule type" value="Genomic_DNA"/>
</dbReference>
<evidence type="ECO:0000313" key="3">
    <source>
        <dbReference type="Proteomes" id="UP001642360"/>
    </source>
</evidence>
<dbReference type="Gene3D" id="3.80.10.10">
    <property type="entry name" value="Ribonuclease Inhibitor"/>
    <property type="match status" value="4"/>
</dbReference>
<gene>
    <name evidence="2" type="ORF">ILEXP_LOCUS32029</name>
</gene>
<dbReference type="PANTHER" id="PTHR12904:SF23">
    <property type="entry name" value="PROTEIN ZER-1 HOMOLOG"/>
    <property type="match status" value="1"/>
</dbReference>
<keyword evidence="3" id="KW-1185">Reference proteome</keyword>
<reference evidence="2 3" key="1">
    <citation type="submission" date="2024-02" db="EMBL/GenBank/DDBJ databases">
        <authorList>
            <person name="Vignale AGUSTIN F."/>
            <person name="Sosa J E."/>
            <person name="Modenutti C."/>
        </authorList>
    </citation>
    <scope>NUCLEOTIDE SEQUENCE [LARGE SCALE GENOMIC DNA]</scope>
</reference>
<sequence>MESSSDLMIGMESRLVLMCIDAATQSRDTVEKWRRQRRTIERMPSQLAEALLRRLLRRRLLYPSLLEVFKRSVEEIDLRGENHVDAEWLAYLGAFRYLRSLNVADCHRINNSALWALTGMTNLKEVDLSRCSKVTDAGIRHLLSIPSLEKLCISQTGVTGDGVTLLASLTNLSVLDLGGLHITDQALSSLQVLTQLQYLDLWGSEISNTGAALLKMFPKLSFLNLAWTKVTNLPNLSSLACLNMSNCTIHSLLEGVGNKAPLTKLILSGATFFDVSEALLYVQTSFLSFLDLSNSSLMRFFFLPYMSALNYLDLSGTPMGDDGVEQIACVGANLRYLNLNKTRVSSAGVRILAGHVPNLETISLSQTATDDLAISYISMMPALKVIKLGSMCIKGFINQVGAEPVPSLTALKNLQFLEKLDLDETQIRDAALCPLSTFRGLSHLSVKSASLTDMSLYHLSSIQKLINLSIHDAVLTKTGLDSFTPPATLRVLDMRGCWLLTKDVLLEFCKRYSNIELRHELVHILPSETDGFPSTSRVSSKTLKSKQKLGKQAILSSNSLKDMFIDQRLKYSREELLALQFSSMSLAPSDGRGYLMPE</sequence>
<dbReference type="Proteomes" id="UP001642360">
    <property type="component" value="Unassembled WGS sequence"/>
</dbReference>
<evidence type="ECO:0000313" key="2">
    <source>
        <dbReference type="EMBL" id="CAK9163062.1"/>
    </source>
</evidence>
<comment type="caution">
    <text evidence="2">The sequence shown here is derived from an EMBL/GenBank/DDBJ whole genome shotgun (WGS) entry which is preliminary data.</text>
</comment>
<organism evidence="2 3">
    <name type="scientific">Ilex paraguariensis</name>
    <name type="common">yerba mate</name>
    <dbReference type="NCBI Taxonomy" id="185542"/>
    <lineage>
        <taxon>Eukaryota</taxon>
        <taxon>Viridiplantae</taxon>
        <taxon>Streptophyta</taxon>
        <taxon>Embryophyta</taxon>
        <taxon>Tracheophyta</taxon>
        <taxon>Spermatophyta</taxon>
        <taxon>Magnoliopsida</taxon>
        <taxon>eudicotyledons</taxon>
        <taxon>Gunneridae</taxon>
        <taxon>Pentapetalae</taxon>
        <taxon>asterids</taxon>
        <taxon>campanulids</taxon>
        <taxon>Aquifoliales</taxon>
        <taxon>Aquifoliaceae</taxon>
        <taxon>Ilex</taxon>
    </lineage>
</organism>
<dbReference type="InterPro" id="IPR032675">
    <property type="entry name" value="LRR_dom_sf"/>
</dbReference>
<dbReference type="Pfam" id="PF25372">
    <property type="entry name" value="DUF7885"/>
    <property type="match status" value="1"/>
</dbReference>
<dbReference type="InterPro" id="IPR057207">
    <property type="entry name" value="FBXL15_LRR"/>
</dbReference>
<dbReference type="AlphaFoldDB" id="A0ABC8T7K1"/>
<protein>
    <recommendedName>
        <fullName evidence="1">F-box/LRR-repeat protein 15-like leucin rich repeat domain-containing protein</fullName>
    </recommendedName>
</protein>
<dbReference type="SUPFAM" id="SSF52058">
    <property type="entry name" value="L domain-like"/>
    <property type="match status" value="1"/>
</dbReference>
<dbReference type="SUPFAM" id="SSF52047">
    <property type="entry name" value="RNI-like"/>
    <property type="match status" value="1"/>
</dbReference>
<name>A0ABC8T7K1_9AQUA</name>
<dbReference type="Pfam" id="PF13516">
    <property type="entry name" value="LRR_6"/>
    <property type="match status" value="1"/>
</dbReference>
<dbReference type="InterPro" id="IPR001611">
    <property type="entry name" value="Leu-rich_rpt"/>
</dbReference>
<dbReference type="PANTHER" id="PTHR12904">
    <property type="match status" value="1"/>
</dbReference>
<proteinExistence type="predicted"/>
<dbReference type="SMART" id="SM00367">
    <property type="entry name" value="LRR_CC"/>
    <property type="match status" value="6"/>
</dbReference>